<organism evidence="1 2">
    <name type="scientific">Oceanobacillus kimchii</name>
    <dbReference type="NCBI Taxonomy" id="746691"/>
    <lineage>
        <taxon>Bacteria</taxon>
        <taxon>Bacillati</taxon>
        <taxon>Bacillota</taxon>
        <taxon>Bacilli</taxon>
        <taxon>Bacillales</taxon>
        <taxon>Bacillaceae</taxon>
        <taxon>Oceanobacillus</taxon>
    </lineage>
</organism>
<accession>A0ABQ5TEY2</accession>
<protein>
    <submittedName>
        <fullName evidence="1">DNA topology modulation protein FlaR</fullName>
    </submittedName>
</protein>
<proteinExistence type="predicted"/>
<name>A0ABQ5TEY2_9BACI</name>
<comment type="caution">
    <text evidence="1">The sequence shown here is derived from an EMBL/GenBank/DDBJ whole genome shotgun (WGS) entry which is preliminary data.</text>
</comment>
<dbReference type="InterPro" id="IPR027417">
    <property type="entry name" value="P-loop_NTPase"/>
</dbReference>
<keyword evidence="2" id="KW-1185">Reference proteome</keyword>
<dbReference type="InterPro" id="IPR052922">
    <property type="entry name" value="Cytidylate_Kinase-2"/>
</dbReference>
<gene>
    <name evidence="1" type="ORF">MACH08_04360</name>
</gene>
<reference evidence="1 2" key="1">
    <citation type="submission" date="2023-02" db="EMBL/GenBank/DDBJ databases">
        <title>Oceanobacillus kimchii IFOP_LL358 isolated form Alexandrium catenella lab strain.</title>
        <authorList>
            <person name="Gajardo G."/>
            <person name="Ueki S."/>
            <person name="Maruyama F."/>
        </authorList>
    </citation>
    <scope>NUCLEOTIDE SEQUENCE [LARGE SCALE GENOMIC DNA]</scope>
    <source>
        <strain evidence="1 2">IFOP_LL358</strain>
    </source>
</reference>
<dbReference type="Proteomes" id="UP001275436">
    <property type="component" value="Unassembled WGS sequence"/>
</dbReference>
<evidence type="ECO:0000313" key="1">
    <source>
        <dbReference type="EMBL" id="GLO64652.1"/>
    </source>
</evidence>
<dbReference type="SUPFAM" id="SSF52540">
    <property type="entry name" value="P-loop containing nucleoside triphosphate hydrolases"/>
    <property type="match status" value="1"/>
</dbReference>
<evidence type="ECO:0000313" key="2">
    <source>
        <dbReference type="Proteomes" id="UP001275436"/>
    </source>
</evidence>
<sequence>MSKVHIIGSVGSGKTTMARAIKTILDIPHIELDNIVWIRDSTGDRRRDLEDRDALLQYYVQQNHWVIEGVHISWVNSSLENADAIIFLDMPYYIRIYRIIRRFILQKLGKESANYKPTLSMFFHMIRWNHDFENKSRETILTQLQPYREKVHILRYSKEVENFLHHSTVLCKANEKIL</sequence>
<dbReference type="PANTHER" id="PTHR37816">
    <property type="entry name" value="YALI0E33011P"/>
    <property type="match status" value="1"/>
</dbReference>
<dbReference type="PANTHER" id="PTHR37816:SF2">
    <property type="entry name" value="DNA TOPOLOGY MODULATION PROTEIN FLAR-RELATED PROTEIN"/>
    <property type="match status" value="1"/>
</dbReference>
<dbReference type="Gene3D" id="3.40.50.300">
    <property type="entry name" value="P-loop containing nucleotide triphosphate hydrolases"/>
    <property type="match status" value="1"/>
</dbReference>
<dbReference type="RefSeq" id="WP_317957640.1">
    <property type="nucleotide sequence ID" value="NZ_BSKO01000001.1"/>
</dbReference>
<dbReference type="EMBL" id="BSKO01000001">
    <property type="protein sequence ID" value="GLO64652.1"/>
    <property type="molecule type" value="Genomic_DNA"/>
</dbReference>